<accession>A0ABQ9HX04</accession>
<dbReference type="PANTHER" id="PTHR45913:SF21">
    <property type="entry name" value="DUF4371 DOMAIN-CONTAINING PROTEIN"/>
    <property type="match status" value="1"/>
</dbReference>
<evidence type="ECO:0000313" key="2">
    <source>
        <dbReference type="EMBL" id="KAJ8888901.1"/>
    </source>
</evidence>
<dbReference type="PANTHER" id="PTHR45913">
    <property type="entry name" value="EPM2A-INTERACTING PROTEIN 1"/>
    <property type="match status" value="1"/>
</dbReference>
<sequence>MKTMFQLFADPMAVIIEDQDPELQMELCELQCDILLSLKQNFSYGQLWNFVMPDKYPKLHNFALKVTSMFGSTYICECPFSTMKMLKSKQRNRLSQEALKSNFRIVTTEMEADIVALVNEHTAQ</sequence>
<gene>
    <name evidence="2" type="ORF">PR048_008395</name>
</gene>
<evidence type="ECO:0000313" key="3">
    <source>
        <dbReference type="Proteomes" id="UP001159363"/>
    </source>
</evidence>
<proteinExistence type="predicted"/>
<dbReference type="SUPFAM" id="SSF53098">
    <property type="entry name" value="Ribonuclease H-like"/>
    <property type="match status" value="1"/>
</dbReference>
<protein>
    <recommendedName>
        <fullName evidence="1">HAT C-terminal dimerisation domain-containing protein</fullName>
    </recommendedName>
</protein>
<evidence type="ECO:0000259" key="1">
    <source>
        <dbReference type="Pfam" id="PF05699"/>
    </source>
</evidence>
<dbReference type="Proteomes" id="UP001159363">
    <property type="component" value="Chromosome 3"/>
</dbReference>
<name>A0ABQ9HX04_9NEOP</name>
<comment type="caution">
    <text evidence="2">The sequence shown here is derived from an EMBL/GenBank/DDBJ whole genome shotgun (WGS) entry which is preliminary data.</text>
</comment>
<feature type="domain" description="HAT C-terminal dimerisation" evidence="1">
    <location>
        <begin position="37"/>
        <end position="100"/>
    </location>
</feature>
<dbReference type="InterPro" id="IPR012337">
    <property type="entry name" value="RNaseH-like_sf"/>
</dbReference>
<keyword evidence="3" id="KW-1185">Reference proteome</keyword>
<organism evidence="2 3">
    <name type="scientific">Dryococelus australis</name>
    <dbReference type="NCBI Taxonomy" id="614101"/>
    <lineage>
        <taxon>Eukaryota</taxon>
        <taxon>Metazoa</taxon>
        <taxon>Ecdysozoa</taxon>
        <taxon>Arthropoda</taxon>
        <taxon>Hexapoda</taxon>
        <taxon>Insecta</taxon>
        <taxon>Pterygota</taxon>
        <taxon>Neoptera</taxon>
        <taxon>Polyneoptera</taxon>
        <taxon>Phasmatodea</taxon>
        <taxon>Verophasmatodea</taxon>
        <taxon>Anareolatae</taxon>
        <taxon>Phasmatidae</taxon>
        <taxon>Eurycanthinae</taxon>
        <taxon>Dryococelus</taxon>
    </lineage>
</organism>
<reference evidence="2 3" key="1">
    <citation type="submission" date="2023-02" db="EMBL/GenBank/DDBJ databases">
        <title>LHISI_Scaffold_Assembly.</title>
        <authorList>
            <person name="Stuart O.P."/>
            <person name="Cleave R."/>
            <person name="Magrath M.J.L."/>
            <person name="Mikheyev A.S."/>
        </authorList>
    </citation>
    <scope>NUCLEOTIDE SEQUENCE [LARGE SCALE GENOMIC DNA]</scope>
    <source>
        <strain evidence="2">Daus_M_001</strain>
        <tissue evidence="2">Leg muscle</tissue>
    </source>
</reference>
<dbReference type="EMBL" id="JARBHB010000003">
    <property type="protein sequence ID" value="KAJ8888901.1"/>
    <property type="molecule type" value="Genomic_DNA"/>
</dbReference>
<dbReference type="InterPro" id="IPR008906">
    <property type="entry name" value="HATC_C_dom"/>
</dbReference>
<dbReference type="Pfam" id="PF05699">
    <property type="entry name" value="Dimer_Tnp_hAT"/>
    <property type="match status" value="1"/>
</dbReference>